<dbReference type="Proteomes" id="UP000193335">
    <property type="component" value="Unassembled WGS sequence"/>
</dbReference>
<organism evidence="1 2">
    <name type="scientific">Bradyrhizobium japonicum</name>
    <dbReference type="NCBI Taxonomy" id="375"/>
    <lineage>
        <taxon>Bacteria</taxon>
        <taxon>Pseudomonadati</taxon>
        <taxon>Pseudomonadota</taxon>
        <taxon>Alphaproteobacteria</taxon>
        <taxon>Hyphomicrobiales</taxon>
        <taxon>Nitrobacteraceae</taxon>
        <taxon>Bradyrhizobium</taxon>
    </lineage>
</organism>
<comment type="caution">
    <text evidence="1">The sequence shown here is derived from an EMBL/GenBank/DDBJ whole genome shotgun (WGS) entry which is preliminary data.</text>
</comment>
<dbReference type="EMBL" id="NAFL01000248">
    <property type="protein sequence ID" value="OSJ32573.1"/>
    <property type="molecule type" value="Genomic_DNA"/>
</dbReference>
<protein>
    <submittedName>
        <fullName evidence="1">Uncharacterized protein</fullName>
    </submittedName>
</protein>
<proteinExistence type="predicted"/>
<accession>A0A1Y2JNR7</accession>
<name>A0A1Y2JNR7_BRAJP</name>
<evidence type="ECO:0000313" key="2">
    <source>
        <dbReference type="Proteomes" id="UP000193335"/>
    </source>
</evidence>
<evidence type="ECO:0000313" key="1">
    <source>
        <dbReference type="EMBL" id="OSJ32573.1"/>
    </source>
</evidence>
<gene>
    <name evidence="1" type="ORF">BSZ19_18660</name>
</gene>
<dbReference type="AlphaFoldDB" id="A0A1Y2JNR7"/>
<sequence>MKRKPQRIKHYVALVEVAGGSGKDSMTLAIAHKEGADESDTVVLDAIREVRPPFSPEAVVQEFCDLLRPIGSVAWPGTASGAIGRASSSEVWGPL</sequence>
<reference evidence="1 2" key="1">
    <citation type="submission" date="2017-03" db="EMBL/GenBank/DDBJ databases">
        <title>Whole genome sequences of fourteen strains of Bradyrhizobium canariense and one strain of Bradyrhizobium japonicum isolated from Lupinus (Papilionoideae: Genisteae) species in Algeria.</title>
        <authorList>
            <person name="Crovadore J."/>
            <person name="Chekireb D."/>
            <person name="Brachmann A."/>
            <person name="Chablais R."/>
            <person name="Cochard B."/>
            <person name="Lefort F."/>
        </authorList>
    </citation>
    <scope>NUCLEOTIDE SEQUENCE [LARGE SCALE GENOMIC DNA]</scope>
    <source>
        <strain evidence="1 2">UBMA197</strain>
    </source>
</reference>